<feature type="region of interest" description="Disordered" evidence="6">
    <location>
        <begin position="36"/>
        <end position="79"/>
    </location>
</feature>
<evidence type="ECO:0000256" key="2">
    <source>
        <dbReference type="ARBA" id="ARBA00023015"/>
    </source>
</evidence>
<evidence type="ECO:0000259" key="7">
    <source>
        <dbReference type="SMART" id="SM00906"/>
    </source>
</evidence>
<proteinExistence type="predicted"/>
<dbReference type="Pfam" id="PF04082">
    <property type="entry name" value="Fungal_trans"/>
    <property type="match status" value="1"/>
</dbReference>
<evidence type="ECO:0000256" key="4">
    <source>
        <dbReference type="ARBA" id="ARBA00023163"/>
    </source>
</evidence>
<dbReference type="PANTHER" id="PTHR47171:SF6">
    <property type="entry name" value="SPECIFIC TRANSCRIPTION FACTOR, PUTATIVE (AFU_ORTHOLOGUE AFUA_2G06130)-RELATED"/>
    <property type="match status" value="1"/>
</dbReference>
<reference evidence="8 9" key="1">
    <citation type="submission" date="2017-12" db="EMBL/GenBank/DDBJ databases">
        <authorList>
            <consortium name="DOE Joint Genome Institute"/>
            <person name="Haridas S."/>
            <person name="Kjaerbolling I."/>
            <person name="Vesth T.C."/>
            <person name="Frisvad J.C."/>
            <person name="Nybo J.L."/>
            <person name="Theobald S."/>
            <person name="Kuo A."/>
            <person name="Bowyer P."/>
            <person name="Matsuda Y."/>
            <person name="Mondo S."/>
            <person name="Lyhne E.K."/>
            <person name="Kogle M.E."/>
            <person name="Clum A."/>
            <person name="Lipzen A."/>
            <person name="Salamov A."/>
            <person name="Ngan C.Y."/>
            <person name="Daum C."/>
            <person name="Chiniquy J."/>
            <person name="Barry K."/>
            <person name="LaButti K."/>
            <person name="Simmons B.A."/>
            <person name="Magnuson J.K."/>
            <person name="Mortensen U.H."/>
            <person name="Larsen T.O."/>
            <person name="Grigoriev I.V."/>
            <person name="Baker S.E."/>
            <person name="Andersen M.R."/>
            <person name="Nordberg H.P."/>
            <person name="Cantor M.N."/>
            <person name="Hua S.X."/>
        </authorList>
    </citation>
    <scope>NUCLEOTIDE SEQUENCE [LARGE SCALE GENOMIC DNA]</scope>
    <source>
        <strain evidence="8 9">CBS 102.13</strain>
    </source>
</reference>
<accession>A0A2I2F4F4</accession>
<name>A0A2I2F4F4_ASPCN</name>
<evidence type="ECO:0000313" key="8">
    <source>
        <dbReference type="EMBL" id="PLB35520.1"/>
    </source>
</evidence>
<keyword evidence="2" id="KW-0805">Transcription regulation</keyword>
<feature type="compositionally biased region" description="Low complexity" evidence="6">
    <location>
        <begin position="47"/>
        <end position="65"/>
    </location>
</feature>
<dbReference type="STRING" id="41067.A0A2I2F4F4"/>
<keyword evidence="1" id="KW-0862">Zinc</keyword>
<dbReference type="Proteomes" id="UP000234585">
    <property type="component" value="Unassembled WGS sequence"/>
</dbReference>
<dbReference type="GO" id="GO:0008270">
    <property type="term" value="F:zinc ion binding"/>
    <property type="evidence" value="ECO:0007669"/>
    <property type="project" value="InterPro"/>
</dbReference>
<dbReference type="GO" id="GO:0006351">
    <property type="term" value="P:DNA-templated transcription"/>
    <property type="evidence" value="ECO:0007669"/>
    <property type="project" value="InterPro"/>
</dbReference>
<keyword evidence="4" id="KW-0804">Transcription</keyword>
<evidence type="ECO:0000313" key="9">
    <source>
        <dbReference type="Proteomes" id="UP000234585"/>
    </source>
</evidence>
<dbReference type="CDD" id="cd12148">
    <property type="entry name" value="fungal_TF_MHR"/>
    <property type="match status" value="1"/>
</dbReference>
<dbReference type="GeneID" id="36526596"/>
<feature type="region of interest" description="Disordered" evidence="6">
    <location>
        <begin position="540"/>
        <end position="612"/>
    </location>
</feature>
<dbReference type="AlphaFoldDB" id="A0A2I2F4F4"/>
<keyword evidence="5" id="KW-0539">Nucleus</keyword>
<sequence>MELTWLADVPQSRRRTRAVRACAACQRRKKRCRHLGIGINGPSQNQSHNSPHPSGGASSASDQQSTPKTPAPEAPDVCRADRFVGNLNPEALIREELDATSVGQLRGRIGLWISSPMPPDGVGDNGESSKPNAALSDYLDGKTPAAQSVASALQQRYASAVRACERLPRSTRDHLIRVHFSRVNHLLPLVDEDTFLRAYSGEMTSIFLERAICLVAAKDAAATSSLRLVTDGPLLTPRQFCSDVYNGLVAAMDAGLESDRITRIRILALMSLHCEGYEGAEAASMHICHAIHQAQTAGLHLHSQPGTVLGESKCNLFWCLWTLDKLHACIGGRPVLLADRDIGLEKPHVSNPHSRSAFEVWFAISDLLATIISLYRPNADDNVGWLGGFPAFEELMGDDIRADLDFATLGFLELYYNAAVILSCRYHLSDHPDSSNPSYIRQGLAAIRIQSIVATECCQNLSPLPVVPYALALSMAVAYQQFRSSRLITHSDRAKASLDVCCSLLEALGICWYSAEAMARLGRKALHQIGWMKLQPQNRQQTLESRHSLPDKSPTHPGDGEEPAMALPSPPYKNSYHHTEEGPSLSTTVQAVSPGSDWQGDPQENPEPNGFADIDMFFGDFLDLSLPTNFWDPVFLS</sequence>
<evidence type="ECO:0000256" key="3">
    <source>
        <dbReference type="ARBA" id="ARBA00023125"/>
    </source>
</evidence>
<evidence type="ECO:0000256" key="5">
    <source>
        <dbReference type="ARBA" id="ARBA00023242"/>
    </source>
</evidence>
<dbReference type="OrthoDB" id="10031947at2759"/>
<dbReference type="InterPro" id="IPR007219">
    <property type="entry name" value="XnlR_reg_dom"/>
</dbReference>
<dbReference type="EMBL" id="KZ559161">
    <property type="protein sequence ID" value="PLB35520.1"/>
    <property type="molecule type" value="Genomic_DNA"/>
</dbReference>
<dbReference type="SMART" id="SM00906">
    <property type="entry name" value="Fungal_trans"/>
    <property type="match status" value="1"/>
</dbReference>
<keyword evidence="3" id="KW-0238">DNA-binding</keyword>
<evidence type="ECO:0000256" key="1">
    <source>
        <dbReference type="ARBA" id="ARBA00022833"/>
    </source>
</evidence>
<gene>
    <name evidence="8" type="ORF">BDW47DRAFT_61477</name>
</gene>
<dbReference type="InterPro" id="IPR052073">
    <property type="entry name" value="Amide_Lactam_Regulators"/>
</dbReference>
<feature type="compositionally biased region" description="Basic and acidic residues" evidence="6">
    <location>
        <begin position="544"/>
        <end position="554"/>
    </location>
</feature>
<keyword evidence="9" id="KW-1185">Reference proteome</keyword>
<dbReference type="RefSeq" id="XP_024669532.1">
    <property type="nucleotide sequence ID" value="XM_024819436.1"/>
</dbReference>
<dbReference type="GO" id="GO:0003677">
    <property type="term" value="F:DNA binding"/>
    <property type="evidence" value="ECO:0007669"/>
    <property type="project" value="UniProtKB-KW"/>
</dbReference>
<protein>
    <recommendedName>
        <fullName evidence="7">Xylanolytic transcriptional activator regulatory domain-containing protein</fullName>
    </recommendedName>
</protein>
<organism evidence="8 9">
    <name type="scientific">Aspergillus candidus</name>
    <dbReference type="NCBI Taxonomy" id="41067"/>
    <lineage>
        <taxon>Eukaryota</taxon>
        <taxon>Fungi</taxon>
        <taxon>Dikarya</taxon>
        <taxon>Ascomycota</taxon>
        <taxon>Pezizomycotina</taxon>
        <taxon>Eurotiomycetes</taxon>
        <taxon>Eurotiomycetidae</taxon>
        <taxon>Eurotiales</taxon>
        <taxon>Aspergillaceae</taxon>
        <taxon>Aspergillus</taxon>
        <taxon>Aspergillus subgen. Circumdati</taxon>
    </lineage>
</organism>
<feature type="compositionally biased region" description="Polar residues" evidence="6">
    <location>
        <begin position="584"/>
        <end position="593"/>
    </location>
</feature>
<evidence type="ECO:0000256" key="6">
    <source>
        <dbReference type="SAM" id="MobiDB-lite"/>
    </source>
</evidence>
<dbReference type="PANTHER" id="PTHR47171">
    <property type="entry name" value="FARA-RELATED"/>
    <property type="match status" value="1"/>
</dbReference>
<feature type="domain" description="Xylanolytic transcriptional activator regulatory" evidence="7">
    <location>
        <begin position="283"/>
        <end position="353"/>
    </location>
</feature>